<evidence type="ECO:0000313" key="1">
    <source>
        <dbReference type="EMBL" id="SIT20908.1"/>
    </source>
</evidence>
<keyword evidence="2" id="KW-1185">Reference proteome</keyword>
<proteinExistence type="predicted"/>
<accession>A0A1N7QDK0</accession>
<protein>
    <submittedName>
        <fullName evidence="1">Uncharacterized protein</fullName>
    </submittedName>
</protein>
<dbReference type="Gene3D" id="1.20.120.1620">
    <property type="match status" value="1"/>
</dbReference>
<name>A0A1N7QDK0_9GAMM</name>
<gene>
    <name evidence="1" type="ORF">SAMN05421686_1251</name>
</gene>
<evidence type="ECO:0000313" key="2">
    <source>
        <dbReference type="Proteomes" id="UP000185639"/>
    </source>
</evidence>
<reference evidence="2" key="1">
    <citation type="submission" date="2017-01" db="EMBL/GenBank/DDBJ databases">
        <authorList>
            <person name="Varghese N."/>
            <person name="Submissions S."/>
        </authorList>
    </citation>
    <scope>NUCLEOTIDE SEQUENCE [LARGE SCALE GENOMIC DNA]</scope>
    <source>
        <strain evidence="2">DSM 24913</strain>
    </source>
</reference>
<sequence>MGTQKQVLCILMTLFINGCTSSSVFTKEEKDFRKYAASICMGSSFKIPEVERDANISANGYMGNISLDSYDELRSLVSTWKRSEFMGKSGHQANIMRCLEFSESQEIKQIFDRYNPCLDSSNWLDQQEFKAQCN</sequence>
<organism evidence="1 2">
    <name type="scientific">Thalassolituus maritimus</name>
    <dbReference type="NCBI Taxonomy" id="484498"/>
    <lineage>
        <taxon>Bacteria</taxon>
        <taxon>Pseudomonadati</taxon>
        <taxon>Pseudomonadota</taxon>
        <taxon>Gammaproteobacteria</taxon>
        <taxon>Oceanospirillales</taxon>
        <taxon>Oceanospirillaceae</taxon>
        <taxon>Thalassolituus</taxon>
    </lineage>
</organism>
<dbReference type="InterPro" id="IPR038314">
    <property type="entry name" value="T6SS_sf"/>
</dbReference>
<dbReference type="AlphaFoldDB" id="A0A1N7QDK0"/>
<dbReference type="STRING" id="484498.SAMN05421686_1251"/>
<dbReference type="Proteomes" id="UP000185639">
    <property type="component" value="Unassembled WGS sequence"/>
</dbReference>
<dbReference type="EMBL" id="FTOH01000025">
    <property type="protein sequence ID" value="SIT20908.1"/>
    <property type="molecule type" value="Genomic_DNA"/>
</dbReference>